<evidence type="ECO:0000256" key="9">
    <source>
        <dbReference type="ARBA" id="ARBA00067190"/>
    </source>
</evidence>
<dbReference type="PANTHER" id="PTHR10828:SF17">
    <property type="entry name" value="PROTEIN-TYROSINE-PHOSPHATASE"/>
    <property type="match status" value="1"/>
</dbReference>
<dbReference type="GO" id="GO:0010971">
    <property type="term" value="P:positive regulation of G2/M transition of mitotic cell cycle"/>
    <property type="evidence" value="ECO:0007669"/>
    <property type="project" value="TreeGrafter"/>
</dbReference>
<dbReference type="PANTHER" id="PTHR10828">
    <property type="entry name" value="M-PHASE INDUCER PHOSPHATASE DUAL SPECIFICITY PHOSPHATASE CDC25"/>
    <property type="match status" value="1"/>
</dbReference>
<dbReference type="GO" id="GO:0000086">
    <property type="term" value="P:G2/M transition of mitotic cell cycle"/>
    <property type="evidence" value="ECO:0007669"/>
    <property type="project" value="TreeGrafter"/>
</dbReference>
<proteinExistence type="inferred from homology"/>
<feature type="compositionally biased region" description="Low complexity" evidence="10">
    <location>
        <begin position="319"/>
        <end position="330"/>
    </location>
</feature>
<dbReference type="PROSITE" id="PS50206">
    <property type="entry name" value="RHODANESE_3"/>
    <property type="match status" value="1"/>
</dbReference>
<dbReference type="InterPro" id="IPR001763">
    <property type="entry name" value="Rhodanese-like_dom"/>
</dbReference>
<dbReference type="EMBL" id="PKSL01000169">
    <property type="protein sequence ID" value="POW00885.1"/>
    <property type="molecule type" value="Genomic_DNA"/>
</dbReference>
<keyword evidence="6" id="KW-0904">Protein phosphatase</keyword>
<dbReference type="EC" id="3.1.3.48" evidence="2"/>
<dbReference type="GO" id="GO:0004725">
    <property type="term" value="F:protein tyrosine phosphatase activity"/>
    <property type="evidence" value="ECO:0007669"/>
    <property type="project" value="UniProtKB-EC"/>
</dbReference>
<dbReference type="InterPro" id="IPR000751">
    <property type="entry name" value="MPI_Phosphatase"/>
</dbReference>
<evidence type="ECO:0000256" key="8">
    <source>
        <dbReference type="ARBA" id="ARBA00051722"/>
    </source>
</evidence>
<dbReference type="GO" id="GO:0110032">
    <property type="term" value="P:positive regulation of G2/MI transition of meiotic cell cycle"/>
    <property type="evidence" value="ECO:0007669"/>
    <property type="project" value="TreeGrafter"/>
</dbReference>
<dbReference type="Pfam" id="PF00581">
    <property type="entry name" value="Rhodanese"/>
    <property type="match status" value="1"/>
</dbReference>
<dbReference type="PRINTS" id="PR00716">
    <property type="entry name" value="MPIPHPHTASE"/>
</dbReference>
<evidence type="ECO:0000259" key="11">
    <source>
        <dbReference type="PROSITE" id="PS50206"/>
    </source>
</evidence>
<feature type="compositionally biased region" description="Polar residues" evidence="10">
    <location>
        <begin position="884"/>
        <end position="901"/>
    </location>
</feature>
<dbReference type="InterPro" id="IPR036873">
    <property type="entry name" value="Rhodanese-like_dom_sf"/>
</dbReference>
<dbReference type="GO" id="GO:0051301">
    <property type="term" value="P:cell division"/>
    <property type="evidence" value="ECO:0007669"/>
    <property type="project" value="UniProtKB-KW"/>
</dbReference>
<evidence type="ECO:0000256" key="5">
    <source>
        <dbReference type="ARBA" id="ARBA00022801"/>
    </source>
</evidence>
<dbReference type="Proteomes" id="UP000239156">
    <property type="component" value="Unassembled WGS sequence"/>
</dbReference>
<evidence type="ECO:0000313" key="12">
    <source>
        <dbReference type="EMBL" id="POW00885.1"/>
    </source>
</evidence>
<keyword evidence="13" id="KW-1185">Reference proteome</keyword>
<protein>
    <recommendedName>
        <fullName evidence="9">M-phase inducer phosphatase</fullName>
        <ecNumber evidence="2">3.1.3.48</ecNumber>
    </recommendedName>
</protein>
<keyword evidence="4" id="KW-0498">Mitosis</keyword>
<dbReference type="SMART" id="SM00450">
    <property type="entry name" value="RHOD"/>
    <property type="match status" value="1"/>
</dbReference>
<dbReference type="FunFam" id="3.40.250.10:FF:000021">
    <property type="entry name" value="M-phase inducer phosphatase cdc-25.2"/>
    <property type="match status" value="1"/>
</dbReference>
<dbReference type="GO" id="GO:0005737">
    <property type="term" value="C:cytoplasm"/>
    <property type="evidence" value="ECO:0007669"/>
    <property type="project" value="TreeGrafter"/>
</dbReference>
<feature type="region of interest" description="Disordered" evidence="10">
    <location>
        <begin position="319"/>
        <end position="385"/>
    </location>
</feature>
<feature type="region of interest" description="Disordered" evidence="10">
    <location>
        <begin position="884"/>
        <end position="907"/>
    </location>
</feature>
<name>A0A2S4UUT0_9BASI</name>
<accession>A0A2S4UUT0</accession>
<feature type="compositionally biased region" description="Polar residues" evidence="10">
    <location>
        <begin position="374"/>
        <end position="383"/>
    </location>
</feature>
<keyword evidence="7" id="KW-0131">Cell cycle</keyword>
<evidence type="ECO:0000256" key="4">
    <source>
        <dbReference type="ARBA" id="ARBA00022776"/>
    </source>
</evidence>
<feature type="region of interest" description="Disordered" evidence="10">
    <location>
        <begin position="274"/>
        <end position="297"/>
    </location>
</feature>
<evidence type="ECO:0000256" key="2">
    <source>
        <dbReference type="ARBA" id="ARBA00013064"/>
    </source>
</evidence>
<evidence type="ECO:0000256" key="10">
    <source>
        <dbReference type="SAM" id="MobiDB-lite"/>
    </source>
</evidence>
<evidence type="ECO:0000313" key="13">
    <source>
        <dbReference type="Proteomes" id="UP000239156"/>
    </source>
</evidence>
<dbReference type="VEuPathDB" id="FungiDB:PSTT_12828"/>
<comment type="catalytic activity">
    <reaction evidence="8">
        <text>O-phospho-L-tyrosyl-[protein] + H2O = L-tyrosyl-[protein] + phosphate</text>
        <dbReference type="Rhea" id="RHEA:10684"/>
        <dbReference type="Rhea" id="RHEA-COMP:10136"/>
        <dbReference type="Rhea" id="RHEA-COMP:20101"/>
        <dbReference type="ChEBI" id="CHEBI:15377"/>
        <dbReference type="ChEBI" id="CHEBI:43474"/>
        <dbReference type="ChEBI" id="CHEBI:46858"/>
        <dbReference type="ChEBI" id="CHEBI:61978"/>
        <dbReference type="EC" id="3.1.3.48"/>
    </reaction>
</comment>
<dbReference type="VEuPathDB" id="FungiDB:PSHT_07698"/>
<comment type="similarity">
    <text evidence="1">Belongs to the MPI phosphatase family.</text>
</comment>
<organism evidence="12 13">
    <name type="scientific">Puccinia striiformis</name>
    <dbReference type="NCBI Taxonomy" id="27350"/>
    <lineage>
        <taxon>Eukaryota</taxon>
        <taxon>Fungi</taxon>
        <taxon>Dikarya</taxon>
        <taxon>Basidiomycota</taxon>
        <taxon>Pucciniomycotina</taxon>
        <taxon>Pucciniomycetes</taxon>
        <taxon>Pucciniales</taxon>
        <taxon>Pucciniaceae</taxon>
        <taxon>Puccinia</taxon>
    </lineage>
</organism>
<dbReference type="AlphaFoldDB" id="A0A2S4UUT0"/>
<evidence type="ECO:0000256" key="1">
    <source>
        <dbReference type="ARBA" id="ARBA00011065"/>
    </source>
</evidence>
<keyword evidence="3" id="KW-0132">Cell division</keyword>
<dbReference type="Gene3D" id="3.40.250.10">
    <property type="entry name" value="Rhodanese-like domain"/>
    <property type="match status" value="1"/>
</dbReference>
<dbReference type="GO" id="GO:0005634">
    <property type="term" value="C:nucleus"/>
    <property type="evidence" value="ECO:0007669"/>
    <property type="project" value="TreeGrafter"/>
</dbReference>
<keyword evidence="5" id="KW-0378">Hydrolase</keyword>
<evidence type="ECO:0000256" key="7">
    <source>
        <dbReference type="ARBA" id="ARBA00023306"/>
    </source>
</evidence>
<gene>
    <name evidence="12" type="ORF">PSTT_12828</name>
</gene>
<evidence type="ECO:0000256" key="6">
    <source>
        <dbReference type="ARBA" id="ARBA00022912"/>
    </source>
</evidence>
<comment type="caution">
    <text evidence="12">The sequence shown here is derived from an EMBL/GenBank/DDBJ whole genome shotgun (WGS) entry which is preliminary data.</text>
</comment>
<evidence type="ECO:0000256" key="3">
    <source>
        <dbReference type="ARBA" id="ARBA00022618"/>
    </source>
</evidence>
<sequence length="922" mass="101531">MSPRLRHRGSPAKPWKVLRDRVKSLRRKRAGGGATASGSRSGHFSALQREPDDADGWFQAVVSRSRHLLILPRLLRSATESPLLLSSHHPQVAFPIMTTLSDPKLTVAMYSAIYGPASLYIRAVTTSSGEQGPSIQQDPALHPSDDDLVLPHIGYAQGSDHDDAFLEQVPMDTFSPTCGYSFASSRYIRTSPPHTPSPHPRRISNATQGNRIYQPIPSSHQVSNLTAMPSTPHYMDISPAPVDRRAHYINEPARVPSETQPLCEDSAKRLIPRENHRHHQDGPGNSPMLEASVGDMDIDSPGYNLHALANHLEPAVQSSSASPFARAPPFKQHPGRSVSEGSIGKRSRVDEDGGYQCSIASPTSSRRSCRRQLSHPSLSNNAAFSPLPQPSGILFARSDLNKHQFSPEPLSSSSVEDTSPCLNAVARKVVYQAPHESPLPGFRFPATESICDKPSSISDTVPHRSKSKIAQNGAKSFNRQHSLSTTLEVTRFEETTLNARGLKIPRPLSFTAGDTIHSPVCEGQNSEEPDDCYEFDLSPVPQILVKPISASKPILKGKRCAAPLTLNYLQPPALNSPTALLSPRSRFTFQYGATIQSPVGVAFSEKERAGKILPCHKVSSDGLMRISPETMDKLLEGVYDNRISSKMIIDCRFSYEYDGGHIREAINFDDKETAESMLLQGGLFEGGDRDVPIPSESGKPDPNGETKKVVLVFHCEYSAMRAPTVAKHVREQDRHKNMTYYPALHYPEVYILEGGFARYFAHSPQHCDGDYVRMDDPTHRSDRHADLSLFRTRENAGFTRTKSYAYGESETHKQRKDSKLTLGPSRLGLGQKSFSSYCVVDENTPTRSKTFEDDDDYDIYAQASSPLYMTNAAAINARRANLKTQGRSIGTTQDESSQSTGGVEGRKLFGSNKTLLNRLALA</sequence>
<dbReference type="SUPFAM" id="SSF52821">
    <property type="entry name" value="Rhodanese/Cell cycle control phosphatase"/>
    <property type="match status" value="1"/>
</dbReference>
<feature type="region of interest" description="Disordered" evidence="10">
    <location>
        <begin position="25"/>
        <end position="49"/>
    </location>
</feature>
<feature type="domain" description="Rhodanese" evidence="11">
    <location>
        <begin position="642"/>
        <end position="768"/>
    </location>
</feature>
<reference evidence="12" key="1">
    <citation type="submission" date="2017-12" db="EMBL/GenBank/DDBJ databases">
        <title>Gene loss provides genomic basis for host adaptation in cereal stripe rust fungi.</title>
        <authorList>
            <person name="Xia C."/>
        </authorList>
    </citation>
    <scope>NUCLEOTIDE SEQUENCE [LARGE SCALE GENOMIC DNA]</scope>
    <source>
        <strain evidence="12">93-210</strain>
    </source>
</reference>